<dbReference type="AlphaFoldDB" id="A0AA40B5Z4"/>
<evidence type="ECO:0000256" key="1">
    <source>
        <dbReference type="SAM" id="MobiDB-lite"/>
    </source>
</evidence>
<accession>A0AA40B5Z4</accession>
<dbReference type="EMBL" id="JAUIRO010000002">
    <property type="protein sequence ID" value="KAK0728336.1"/>
    <property type="molecule type" value="Genomic_DNA"/>
</dbReference>
<comment type="caution">
    <text evidence="2">The sequence shown here is derived from an EMBL/GenBank/DDBJ whole genome shotgun (WGS) entry which is preliminary data.</text>
</comment>
<dbReference type="Proteomes" id="UP001172101">
    <property type="component" value="Unassembled WGS sequence"/>
</dbReference>
<evidence type="ECO:0000313" key="3">
    <source>
        <dbReference type="Proteomes" id="UP001172101"/>
    </source>
</evidence>
<organism evidence="2 3">
    <name type="scientific">Lasiosphaeria miniovina</name>
    <dbReference type="NCBI Taxonomy" id="1954250"/>
    <lineage>
        <taxon>Eukaryota</taxon>
        <taxon>Fungi</taxon>
        <taxon>Dikarya</taxon>
        <taxon>Ascomycota</taxon>
        <taxon>Pezizomycotina</taxon>
        <taxon>Sordariomycetes</taxon>
        <taxon>Sordariomycetidae</taxon>
        <taxon>Sordariales</taxon>
        <taxon>Lasiosphaeriaceae</taxon>
        <taxon>Lasiosphaeria</taxon>
    </lineage>
</organism>
<dbReference type="GeneID" id="85330261"/>
<dbReference type="RefSeq" id="XP_060301191.1">
    <property type="nucleotide sequence ID" value="XM_060446991.1"/>
</dbReference>
<protein>
    <submittedName>
        <fullName evidence="2">Uncharacterized protein</fullName>
    </submittedName>
</protein>
<sequence length="369" mass="39112">MVLLPSRRAMGAAESRRKRHGLFVHCGKESAPPAELRCLQEQEDKIKGTGSCRYCALSNATCSTSVRLQRRPYYRVSEEEYKCCMRLLRHSVLNATLDLKTMKAMLAEIEQGVDIAPAVAVPPSTPRRATNAGYVAPTRQPSLLPLGAGSAAELGTVSSNSKNSLAIIVPLGRERLLPNSPDSSNSSGNNIVNINNNNRTAAGATATTAATAATAESPAASPSATRSRRQRAGVHLLVLLAEQLYTLVDQSYADGGPAAAPAGCAACTASLPYAPCGKSKAMTAYLVVGMIVRTAYPLGLHRDIALSATQDSVPRARAHRLSRPCVDLLDQEIAALPGYPCAIVDDVIGIRTPPACARPWRHLTAAPWP</sequence>
<feature type="compositionally biased region" description="Low complexity" evidence="1">
    <location>
        <begin position="204"/>
        <end position="225"/>
    </location>
</feature>
<gene>
    <name evidence="2" type="ORF">B0T26DRAFT_800116</name>
</gene>
<feature type="region of interest" description="Disordered" evidence="1">
    <location>
        <begin position="204"/>
        <end position="228"/>
    </location>
</feature>
<keyword evidence="3" id="KW-1185">Reference proteome</keyword>
<name>A0AA40B5Z4_9PEZI</name>
<reference evidence="2" key="1">
    <citation type="submission" date="2023-06" db="EMBL/GenBank/DDBJ databases">
        <title>Genome-scale phylogeny and comparative genomics of the fungal order Sordariales.</title>
        <authorList>
            <consortium name="Lawrence Berkeley National Laboratory"/>
            <person name="Hensen N."/>
            <person name="Bonometti L."/>
            <person name="Westerberg I."/>
            <person name="Brannstrom I.O."/>
            <person name="Guillou S."/>
            <person name="Cros-Aarteil S."/>
            <person name="Calhoun S."/>
            <person name="Haridas S."/>
            <person name="Kuo A."/>
            <person name="Mondo S."/>
            <person name="Pangilinan J."/>
            <person name="Riley R."/>
            <person name="LaButti K."/>
            <person name="Andreopoulos B."/>
            <person name="Lipzen A."/>
            <person name="Chen C."/>
            <person name="Yanf M."/>
            <person name="Daum C."/>
            <person name="Ng V."/>
            <person name="Clum A."/>
            <person name="Steindorff A."/>
            <person name="Ohm R."/>
            <person name="Martin F."/>
            <person name="Silar P."/>
            <person name="Natvig D."/>
            <person name="Lalanne C."/>
            <person name="Gautier V."/>
            <person name="Ament-velasquez S.L."/>
            <person name="Kruys A."/>
            <person name="Hutchinson M.I."/>
            <person name="Powell A.J."/>
            <person name="Barry K."/>
            <person name="Miller A.N."/>
            <person name="Grigoriev I.V."/>
            <person name="Debuchy R."/>
            <person name="Gladieux P."/>
            <person name="Thoren M.H."/>
            <person name="Johannesson H."/>
        </authorList>
    </citation>
    <scope>NUCLEOTIDE SEQUENCE</scope>
    <source>
        <strain evidence="2">SMH2392-1A</strain>
    </source>
</reference>
<proteinExistence type="predicted"/>
<dbReference type="CDD" id="cd12148">
    <property type="entry name" value="fungal_TF_MHR"/>
    <property type="match status" value="1"/>
</dbReference>
<evidence type="ECO:0000313" key="2">
    <source>
        <dbReference type="EMBL" id="KAK0728336.1"/>
    </source>
</evidence>